<dbReference type="Proteomes" id="UP000076625">
    <property type="component" value="Unassembled WGS sequence"/>
</dbReference>
<evidence type="ECO:0000256" key="1">
    <source>
        <dbReference type="ARBA" id="ARBA00001946"/>
    </source>
</evidence>
<dbReference type="GO" id="GO:0046872">
    <property type="term" value="F:metal ion binding"/>
    <property type="evidence" value="ECO:0007669"/>
    <property type="project" value="UniProtKB-KW"/>
</dbReference>
<keyword evidence="4" id="KW-0378">Hydrolase</keyword>
<dbReference type="InterPro" id="IPR015797">
    <property type="entry name" value="NUDIX_hydrolase-like_dom_sf"/>
</dbReference>
<dbReference type="EMBL" id="LQQU01000004">
    <property type="protein sequence ID" value="KZE34926.1"/>
    <property type="molecule type" value="Genomic_DNA"/>
</dbReference>
<dbReference type="EC" id="3.6.1.22" evidence="2"/>
<dbReference type="OrthoDB" id="9791656at2"/>
<sequence>MPFVIPAAADPALPDRFCLFDDGAVLLIDGALPGAEAAGWPVAGRRFLGVHAGANLYLGELVGAAPAGVWLPLRAALTQLPADDVPALARAAQIRRFQKTHRLCGACGTPLIQHAHDQGRGCPSCGEVYYPRVSPAMMLTVTRGDEILLARSPHFTPGVYSAIAGFVEPGETLEDCVRRECFEEVGVYIGAPVYLGSQSWPFPHSLMLAFTAEYAGGELTPQEGEIEDARWFARDALPATPNKPSIAHWLIERTLARMAAR</sequence>
<comment type="cofactor">
    <cofactor evidence="1">
        <name>Mg(2+)</name>
        <dbReference type="ChEBI" id="CHEBI:18420"/>
    </cofactor>
</comment>
<dbReference type="SUPFAM" id="SSF55811">
    <property type="entry name" value="Nudix"/>
    <property type="match status" value="2"/>
</dbReference>
<dbReference type="InterPro" id="IPR049734">
    <property type="entry name" value="NudC-like_C"/>
</dbReference>
<keyword evidence="3" id="KW-0479">Metal-binding</keyword>
<evidence type="ECO:0000313" key="9">
    <source>
        <dbReference type="Proteomes" id="UP000076625"/>
    </source>
</evidence>
<dbReference type="Gene3D" id="3.90.79.20">
    <property type="match status" value="1"/>
</dbReference>
<dbReference type="PANTHER" id="PTHR11383:SF3">
    <property type="entry name" value="NAD(P)H PYROPHOSPHATASE NUDT13, MITOCHONDRIAL"/>
    <property type="match status" value="1"/>
</dbReference>
<dbReference type="NCBIfam" id="NF001299">
    <property type="entry name" value="PRK00241.1"/>
    <property type="match status" value="1"/>
</dbReference>
<dbReference type="AlphaFoldDB" id="A0A163DLH6"/>
<keyword evidence="6" id="KW-0520">NAD</keyword>
<dbReference type="Gene3D" id="3.90.79.10">
    <property type="entry name" value="Nucleoside Triphosphate Pyrophosphohydrolase"/>
    <property type="match status" value="1"/>
</dbReference>
<name>A0A163DLH6_9NEIS</name>
<feature type="domain" description="Nudix hydrolase" evidence="7">
    <location>
        <begin position="131"/>
        <end position="254"/>
    </location>
</feature>
<dbReference type="Pfam" id="PF00293">
    <property type="entry name" value="NUDIX"/>
    <property type="match status" value="1"/>
</dbReference>
<dbReference type="InterPro" id="IPR015376">
    <property type="entry name" value="Znr_NADH_PPase"/>
</dbReference>
<reference evidence="9" key="1">
    <citation type="submission" date="2016-01" db="EMBL/GenBank/DDBJ databases">
        <title>Draft genome of Chromobacterium sp. F49.</title>
        <authorList>
            <person name="Hong K.W."/>
        </authorList>
    </citation>
    <scope>NUCLEOTIDE SEQUENCE [LARGE SCALE GENOMIC DNA]</scope>
    <source>
        <strain evidence="9">CN10</strain>
    </source>
</reference>
<dbReference type="GO" id="GO:0016787">
    <property type="term" value="F:hydrolase activity"/>
    <property type="evidence" value="ECO:0007669"/>
    <property type="project" value="UniProtKB-KW"/>
</dbReference>
<protein>
    <recommendedName>
        <fullName evidence="2">NAD(+) diphosphatase</fullName>
        <ecNumber evidence="2">3.6.1.22</ecNumber>
    </recommendedName>
</protein>
<comment type="caution">
    <text evidence="8">The sequence shown here is derived from an EMBL/GenBank/DDBJ whole genome shotgun (WGS) entry which is preliminary data.</text>
</comment>
<dbReference type="CDD" id="cd03429">
    <property type="entry name" value="NUDIX_NADH_pyrophosphatase_Nudt13"/>
    <property type="match status" value="1"/>
</dbReference>
<keyword evidence="5" id="KW-0460">Magnesium</keyword>
<evidence type="ECO:0000259" key="7">
    <source>
        <dbReference type="PROSITE" id="PS51462"/>
    </source>
</evidence>
<gene>
    <name evidence="8" type="ORF">AVW16_05445</name>
</gene>
<evidence type="ECO:0000256" key="3">
    <source>
        <dbReference type="ARBA" id="ARBA00022723"/>
    </source>
</evidence>
<evidence type="ECO:0000256" key="5">
    <source>
        <dbReference type="ARBA" id="ARBA00022842"/>
    </source>
</evidence>
<dbReference type="RefSeq" id="WP_066609742.1">
    <property type="nucleotide sequence ID" value="NZ_LQQU01000004.1"/>
</dbReference>
<dbReference type="PROSITE" id="PS51462">
    <property type="entry name" value="NUDIX"/>
    <property type="match status" value="1"/>
</dbReference>
<keyword evidence="9" id="KW-1185">Reference proteome</keyword>
<evidence type="ECO:0000256" key="6">
    <source>
        <dbReference type="ARBA" id="ARBA00023027"/>
    </source>
</evidence>
<evidence type="ECO:0000313" key="8">
    <source>
        <dbReference type="EMBL" id="KZE34926.1"/>
    </source>
</evidence>
<dbReference type="STRING" id="1452487.AVW16_05445"/>
<organism evidence="8 9">
    <name type="scientific">Crenobacter luteus</name>
    <dbReference type="NCBI Taxonomy" id="1452487"/>
    <lineage>
        <taxon>Bacteria</taxon>
        <taxon>Pseudomonadati</taxon>
        <taxon>Pseudomonadota</taxon>
        <taxon>Betaproteobacteria</taxon>
        <taxon>Neisseriales</taxon>
        <taxon>Neisseriaceae</taxon>
        <taxon>Crenobacter</taxon>
    </lineage>
</organism>
<evidence type="ECO:0000256" key="4">
    <source>
        <dbReference type="ARBA" id="ARBA00022801"/>
    </source>
</evidence>
<dbReference type="PANTHER" id="PTHR11383">
    <property type="entry name" value="NUCLEOSIDE DIPHOSPHATE-LINKED MOIETY X MOTIF 13"/>
    <property type="match status" value="1"/>
</dbReference>
<accession>A0A163DLH6</accession>
<dbReference type="InterPro" id="IPR000086">
    <property type="entry name" value="NUDIX_hydrolase_dom"/>
</dbReference>
<proteinExistence type="predicted"/>
<dbReference type="Pfam" id="PF09297">
    <property type="entry name" value="Zn_ribbon_NUD"/>
    <property type="match status" value="1"/>
</dbReference>
<evidence type="ECO:0000256" key="2">
    <source>
        <dbReference type="ARBA" id="ARBA00012381"/>
    </source>
</evidence>